<evidence type="ECO:0000313" key="4">
    <source>
        <dbReference type="Proteomes" id="UP000477070"/>
    </source>
</evidence>
<evidence type="ECO:0000313" key="3">
    <source>
        <dbReference type="Proteomes" id="UP000029714"/>
    </source>
</evidence>
<proteinExistence type="predicted"/>
<reference evidence="2 3" key="1">
    <citation type="journal article" date="2014" name="Genome Announc.">
        <title>Draft genome sequences of eight enterohepatic helicobacter species isolated from both laboratory and wild rodents.</title>
        <authorList>
            <person name="Sheh A."/>
            <person name="Shen Z."/>
            <person name="Fox J.G."/>
        </authorList>
    </citation>
    <scope>NUCLEOTIDE SEQUENCE [LARGE SCALE GENOMIC DNA]</scope>
    <source>
        <strain evidence="2 3">MIT 97-6194</strain>
    </source>
</reference>
<reference evidence="2 3" key="2">
    <citation type="journal article" date="2016" name="Infect. Immun.">
        <title>Helicobacter saguini, a Novel Helicobacter Isolated from Cotton-Top Tamarins with Ulcerative Colitis, Has Proinflammatory Properties and Induces Typhlocolitis and Dysplasia in Gnotobiotic IL-10-/- Mice.</title>
        <authorList>
            <person name="Shen Z."/>
            <person name="Mannion A."/>
            <person name="Whary M.T."/>
            <person name="Muthupalani S."/>
            <person name="Sheh A."/>
            <person name="Feng Y."/>
            <person name="Gong G."/>
            <person name="Vandamme P."/>
            <person name="Holcombe H.R."/>
            <person name="Paster B.J."/>
            <person name="Fox J.G."/>
        </authorList>
    </citation>
    <scope>NUCLEOTIDE SEQUENCE [LARGE SCALE GENOMIC DNA]</scope>
    <source>
        <strain evidence="2 3">MIT 97-6194</strain>
    </source>
</reference>
<protein>
    <submittedName>
        <fullName evidence="2">Uncharacterized protein</fullName>
    </submittedName>
</protein>
<dbReference type="OrthoDB" id="5328057at2"/>
<dbReference type="AlphaFoldDB" id="A0A347VTF9"/>
<sequence length="448" mass="51827">MWLSSSDKDNDKVMKTTQDMFNNNIGLDSHGNVILKDYSFDFTTIFDNEVKKIPITDKEFLKQDALRATKLLNETNKIIQSSPYANYKPNYLDPNYHTGQQSNLLKFKEIQKLYYKDPVKGTIAPWTKKEKAYYESLKTKKERYKYLVIRSGLRSAVIDIPFDAIGGVDENGRVINKEYEEIFYQVDINKDTLKSYLFRQEWGIAAGILGKPEYLSRDKLGFQARHIQALVLQMQLDATSTDFMGRKEYESYIENIIGNQRLGLRKNPLRKQQVAAIAKKIKPDKFGMLPYIDEIIGVDWIMDFSRIDVHGDIIEEIDVLLANGLLKDPRDSDSTNESKIAFAEKANFLIKRRADTLALDIPYLLDIENPELEYDIIELHAKIMAVTPPQGYPNAPTYYIPEYLEGLYKEGKLDSKLDPRIPAIYRESFPAELRQKILDYAKIHNIKD</sequence>
<dbReference type="EMBL" id="QBIU01000001">
    <property type="protein sequence ID" value="MWV69565.1"/>
    <property type="molecule type" value="Genomic_DNA"/>
</dbReference>
<reference evidence="1 4" key="4">
    <citation type="submission" date="2019-12" db="EMBL/GenBank/DDBJ databases">
        <title>Multi-Generational Helicobacter saguini Isolates.</title>
        <authorList>
            <person name="Mannion A."/>
            <person name="Shen Z."/>
            <person name="Fox J.G."/>
        </authorList>
    </citation>
    <scope>NUCLEOTIDE SEQUENCE [LARGE SCALE GENOMIC DNA]</scope>
    <source>
        <strain evidence="1">16-048</strain>
        <strain evidence="4">16-048 (F4)</strain>
    </source>
</reference>
<dbReference type="Proteomes" id="UP000029714">
    <property type="component" value="Unassembled WGS sequence"/>
</dbReference>
<organism evidence="2 3">
    <name type="scientific">Helicobacter saguini</name>
    <dbReference type="NCBI Taxonomy" id="1548018"/>
    <lineage>
        <taxon>Bacteria</taxon>
        <taxon>Pseudomonadati</taxon>
        <taxon>Campylobacterota</taxon>
        <taxon>Epsilonproteobacteria</taxon>
        <taxon>Campylobacterales</taxon>
        <taxon>Helicobacteraceae</taxon>
        <taxon>Helicobacter</taxon>
    </lineage>
</organism>
<name>A0A347VTF9_9HELI</name>
<reference evidence="2" key="3">
    <citation type="submission" date="2018-04" db="EMBL/GenBank/DDBJ databases">
        <authorList>
            <person name="Sheh A."/>
            <person name="Shen Z."/>
            <person name="Mannion A.J."/>
            <person name="Fox J.G."/>
        </authorList>
    </citation>
    <scope>NUCLEOTIDE SEQUENCE</scope>
    <source>
        <strain evidence="2">MIT 97-6194</strain>
    </source>
</reference>
<accession>A0A347VTF9</accession>
<keyword evidence="3" id="KW-1185">Reference proteome</keyword>
<gene>
    <name evidence="1" type="ORF">DCO61_05985</name>
    <name evidence="2" type="ORF">LS64_006070</name>
</gene>
<comment type="caution">
    <text evidence="2">The sequence shown here is derived from an EMBL/GenBank/DDBJ whole genome shotgun (WGS) entry which is preliminary data.</text>
</comment>
<dbReference type="EMBL" id="JRMP02000008">
    <property type="protein sequence ID" value="TLD94285.1"/>
    <property type="molecule type" value="Genomic_DNA"/>
</dbReference>
<dbReference type="Proteomes" id="UP000477070">
    <property type="component" value="Unassembled WGS sequence"/>
</dbReference>
<evidence type="ECO:0000313" key="1">
    <source>
        <dbReference type="EMBL" id="MWV69565.1"/>
    </source>
</evidence>
<dbReference type="RefSeq" id="WP_034573709.1">
    <property type="nucleotide sequence ID" value="NZ_JRMP02000008.1"/>
</dbReference>
<evidence type="ECO:0000313" key="2">
    <source>
        <dbReference type="EMBL" id="TLD94285.1"/>
    </source>
</evidence>